<dbReference type="Pfam" id="PF05003">
    <property type="entry name" value="DUF668"/>
    <property type="match status" value="1"/>
</dbReference>
<dbReference type="GO" id="GO:0045927">
    <property type="term" value="P:positive regulation of growth"/>
    <property type="evidence" value="ECO:0007669"/>
    <property type="project" value="InterPro"/>
</dbReference>
<reference evidence="2 3" key="1">
    <citation type="journal article" date="2021" name="Plant Biotechnol. J.">
        <title>Multi-omics assisted identification of the key and species-specific regulatory components of drought-tolerant mechanisms in Gossypium stocksii.</title>
        <authorList>
            <person name="Yu D."/>
            <person name="Ke L."/>
            <person name="Zhang D."/>
            <person name="Wu Y."/>
            <person name="Sun Y."/>
            <person name="Mei J."/>
            <person name="Sun J."/>
            <person name="Sun Y."/>
        </authorList>
    </citation>
    <scope>NUCLEOTIDE SEQUENCE [LARGE SCALE GENOMIC DNA]</scope>
    <source>
        <strain evidence="3">cv. E1</strain>
        <tissue evidence="2">Leaf</tissue>
    </source>
</reference>
<evidence type="ECO:0000313" key="3">
    <source>
        <dbReference type="Proteomes" id="UP000828251"/>
    </source>
</evidence>
<dbReference type="PANTHER" id="PTHR31371">
    <property type="entry name" value="BNAC09G50660D PROTEIN"/>
    <property type="match status" value="1"/>
</dbReference>
<gene>
    <name evidence="2" type="ORF">J1N35_008294</name>
</gene>
<dbReference type="AlphaFoldDB" id="A0A9D4AGJ5"/>
<feature type="domain" description="DUF668" evidence="1">
    <location>
        <begin position="54"/>
        <end position="122"/>
    </location>
</feature>
<keyword evidence="3" id="KW-1185">Reference proteome</keyword>
<dbReference type="Proteomes" id="UP000828251">
    <property type="component" value="Unassembled WGS sequence"/>
</dbReference>
<accession>A0A9D4AGJ5</accession>
<dbReference type="PANTHER" id="PTHR31371:SF2">
    <property type="entry name" value="PLANT_PROTEIN (DUF668)"/>
    <property type="match status" value="1"/>
</dbReference>
<dbReference type="InterPro" id="IPR007700">
    <property type="entry name" value="DUF668"/>
</dbReference>
<dbReference type="OrthoDB" id="1745941at2759"/>
<sequence>MEDSNFSCGTSLERLLTNCLGLGSSASRQSNCGVLSNAQFGLKSRLALYTSPSTVGGSALALHYTNVIIVIDKLLRYPYLVGEEARDDLYQMLPTSLRLSLRTNLKSYVKNLAIKSPNSRKLQQGTTRTL</sequence>
<proteinExistence type="predicted"/>
<protein>
    <recommendedName>
        <fullName evidence="1">DUF668 domain-containing protein</fullName>
    </recommendedName>
</protein>
<evidence type="ECO:0000259" key="1">
    <source>
        <dbReference type="Pfam" id="PF05003"/>
    </source>
</evidence>
<organism evidence="2 3">
    <name type="scientific">Gossypium stocksii</name>
    <dbReference type="NCBI Taxonomy" id="47602"/>
    <lineage>
        <taxon>Eukaryota</taxon>
        <taxon>Viridiplantae</taxon>
        <taxon>Streptophyta</taxon>
        <taxon>Embryophyta</taxon>
        <taxon>Tracheophyta</taxon>
        <taxon>Spermatophyta</taxon>
        <taxon>Magnoliopsida</taxon>
        <taxon>eudicotyledons</taxon>
        <taxon>Gunneridae</taxon>
        <taxon>Pentapetalae</taxon>
        <taxon>rosids</taxon>
        <taxon>malvids</taxon>
        <taxon>Malvales</taxon>
        <taxon>Malvaceae</taxon>
        <taxon>Malvoideae</taxon>
        <taxon>Gossypium</taxon>
    </lineage>
</organism>
<name>A0A9D4AGJ5_9ROSI</name>
<dbReference type="EMBL" id="JAIQCV010000003">
    <property type="protein sequence ID" value="KAH1114916.1"/>
    <property type="molecule type" value="Genomic_DNA"/>
</dbReference>
<evidence type="ECO:0000313" key="2">
    <source>
        <dbReference type="EMBL" id="KAH1114916.1"/>
    </source>
</evidence>
<comment type="caution">
    <text evidence="2">The sequence shown here is derived from an EMBL/GenBank/DDBJ whole genome shotgun (WGS) entry which is preliminary data.</text>
</comment>